<evidence type="ECO:0000256" key="1">
    <source>
        <dbReference type="ARBA" id="ARBA00004141"/>
    </source>
</evidence>
<feature type="transmembrane region" description="Helical" evidence="5">
    <location>
        <begin position="57"/>
        <end position="84"/>
    </location>
</feature>
<name>A0AAW2R2J9_SESRA</name>
<keyword evidence="2 5" id="KW-0812">Transmembrane</keyword>
<evidence type="ECO:0000256" key="4">
    <source>
        <dbReference type="ARBA" id="ARBA00023136"/>
    </source>
</evidence>
<feature type="chain" id="PRO_5043520212" evidence="6">
    <location>
        <begin position="22"/>
        <end position="133"/>
    </location>
</feature>
<dbReference type="GO" id="GO:0016020">
    <property type="term" value="C:membrane"/>
    <property type="evidence" value="ECO:0007669"/>
    <property type="project" value="UniProtKB-SubCell"/>
</dbReference>
<evidence type="ECO:0000256" key="2">
    <source>
        <dbReference type="ARBA" id="ARBA00022692"/>
    </source>
</evidence>
<dbReference type="PANTHER" id="PTHR21576:SF134">
    <property type="entry name" value="NODULIN-LIKE DOMAIN-CONTAINING PROTEIN"/>
    <property type="match status" value="1"/>
</dbReference>
<protein>
    <submittedName>
        <fullName evidence="8">Protein NUCLEAR FUSION defective</fullName>
    </submittedName>
</protein>
<feature type="signal peptide" evidence="6">
    <location>
        <begin position="1"/>
        <end position="21"/>
    </location>
</feature>
<organism evidence="8">
    <name type="scientific">Sesamum radiatum</name>
    <name type="common">Black benniseed</name>
    <dbReference type="NCBI Taxonomy" id="300843"/>
    <lineage>
        <taxon>Eukaryota</taxon>
        <taxon>Viridiplantae</taxon>
        <taxon>Streptophyta</taxon>
        <taxon>Embryophyta</taxon>
        <taxon>Tracheophyta</taxon>
        <taxon>Spermatophyta</taxon>
        <taxon>Magnoliopsida</taxon>
        <taxon>eudicotyledons</taxon>
        <taxon>Gunneridae</taxon>
        <taxon>Pentapetalae</taxon>
        <taxon>asterids</taxon>
        <taxon>lamiids</taxon>
        <taxon>Lamiales</taxon>
        <taxon>Pedaliaceae</taxon>
        <taxon>Sesamum</taxon>
    </lineage>
</organism>
<feature type="domain" description="Nodulin-like" evidence="7">
    <location>
        <begin position="7"/>
        <end position="88"/>
    </location>
</feature>
<evidence type="ECO:0000259" key="7">
    <source>
        <dbReference type="Pfam" id="PF06813"/>
    </source>
</evidence>
<accession>A0AAW2R2J9</accession>
<evidence type="ECO:0000313" key="8">
    <source>
        <dbReference type="EMBL" id="KAL0374099.1"/>
    </source>
</evidence>
<gene>
    <name evidence="8" type="ORF">Sradi_3325600</name>
</gene>
<evidence type="ECO:0000256" key="3">
    <source>
        <dbReference type="ARBA" id="ARBA00022989"/>
    </source>
</evidence>
<evidence type="ECO:0000256" key="5">
    <source>
        <dbReference type="SAM" id="Phobius"/>
    </source>
</evidence>
<dbReference type="EMBL" id="JACGWJ010000014">
    <property type="protein sequence ID" value="KAL0374099.1"/>
    <property type="molecule type" value="Genomic_DNA"/>
</dbReference>
<evidence type="ECO:0000256" key="6">
    <source>
        <dbReference type="SAM" id="SignalP"/>
    </source>
</evidence>
<sequence length="133" mass="13972">MEAESAKWVVLVAATWIQAFAATSMDFPAYSTALKSALGISQPQLNYISVASDMGKALGWCSGVCLLYFPASAVLVVAAVMGLVGYGPSGFSFTTSSLCLISCIILREEFSHSVEMFDKPNTKCSAAAKIVVG</sequence>
<keyword evidence="3 5" id="KW-1133">Transmembrane helix</keyword>
<reference evidence="8" key="2">
    <citation type="journal article" date="2024" name="Plant">
        <title>Genomic evolution and insights into agronomic trait innovations of Sesamum species.</title>
        <authorList>
            <person name="Miao H."/>
            <person name="Wang L."/>
            <person name="Qu L."/>
            <person name="Liu H."/>
            <person name="Sun Y."/>
            <person name="Le M."/>
            <person name="Wang Q."/>
            <person name="Wei S."/>
            <person name="Zheng Y."/>
            <person name="Lin W."/>
            <person name="Duan Y."/>
            <person name="Cao H."/>
            <person name="Xiong S."/>
            <person name="Wang X."/>
            <person name="Wei L."/>
            <person name="Li C."/>
            <person name="Ma Q."/>
            <person name="Ju M."/>
            <person name="Zhao R."/>
            <person name="Li G."/>
            <person name="Mu C."/>
            <person name="Tian Q."/>
            <person name="Mei H."/>
            <person name="Zhang T."/>
            <person name="Gao T."/>
            <person name="Zhang H."/>
        </authorList>
    </citation>
    <scope>NUCLEOTIDE SEQUENCE</scope>
    <source>
        <strain evidence="8">G02</strain>
    </source>
</reference>
<comment type="caution">
    <text evidence="8">The sequence shown here is derived from an EMBL/GenBank/DDBJ whole genome shotgun (WGS) entry which is preliminary data.</text>
</comment>
<comment type="subcellular location">
    <subcellularLocation>
        <location evidence="1">Membrane</location>
        <topology evidence="1">Multi-pass membrane protein</topology>
    </subcellularLocation>
</comment>
<dbReference type="PANTHER" id="PTHR21576">
    <property type="entry name" value="UNCHARACTERIZED NODULIN-LIKE PROTEIN"/>
    <property type="match status" value="1"/>
</dbReference>
<proteinExistence type="predicted"/>
<reference evidence="8" key="1">
    <citation type="submission" date="2020-06" db="EMBL/GenBank/DDBJ databases">
        <authorList>
            <person name="Li T."/>
            <person name="Hu X."/>
            <person name="Zhang T."/>
            <person name="Song X."/>
            <person name="Zhang H."/>
            <person name="Dai N."/>
            <person name="Sheng W."/>
            <person name="Hou X."/>
            <person name="Wei L."/>
        </authorList>
    </citation>
    <scope>NUCLEOTIDE SEQUENCE</scope>
    <source>
        <strain evidence="8">G02</strain>
        <tissue evidence="8">Leaf</tissue>
    </source>
</reference>
<dbReference type="InterPro" id="IPR010658">
    <property type="entry name" value="Nodulin-like"/>
</dbReference>
<keyword evidence="4 5" id="KW-0472">Membrane</keyword>
<dbReference type="Pfam" id="PF06813">
    <property type="entry name" value="Nodulin-like"/>
    <property type="match status" value="1"/>
</dbReference>
<dbReference type="AlphaFoldDB" id="A0AAW2R2J9"/>
<keyword evidence="6" id="KW-0732">Signal</keyword>